<evidence type="ECO:0000313" key="4">
    <source>
        <dbReference type="EMBL" id="CAE6498049.1"/>
    </source>
</evidence>
<dbReference type="Proteomes" id="UP000663853">
    <property type="component" value="Unassembled WGS sequence"/>
</dbReference>
<dbReference type="GO" id="GO:0005085">
    <property type="term" value="F:guanyl-nucleotide exchange factor activity"/>
    <property type="evidence" value="ECO:0007669"/>
    <property type="project" value="InterPro"/>
</dbReference>
<comment type="caution">
    <text evidence="4">The sequence shown here is derived from an EMBL/GenBank/DDBJ whole genome shotgun (WGS) entry which is preliminary data.</text>
</comment>
<feature type="region of interest" description="Disordered" evidence="2">
    <location>
        <begin position="15"/>
        <end position="35"/>
    </location>
</feature>
<dbReference type="InterPro" id="IPR011993">
    <property type="entry name" value="PH-like_dom_sf"/>
</dbReference>
<gene>
    <name evidence="4" type="ORF">RDB_LOCUS109069</name>
</gene>
<dbReference type="Gene3D" id="2.30.29.30">
    <property type="entry name" value="Pleckstrin-homology domain (PH domain)/Phosphotyrosine-binding domain (PTB)"/>
    <property type="match status" value="1"/>
</dbReference>
<protein>
    <recommendedName>
        <fullName evidence="3">DH domain-containing protein</fullName>
    </recommendedName>
</protein>
<organism evidence="4 5">
    <name type="scientific">Rhizoctonia solani</name>
    <dbReference type="NCBI Taxonomy" id="456999"/>
    <lineage>
        <taxon>Eukaryota</taxon>
        <taxon>Fungi</taxon>
        <taxon>Dikarya</taxon>
        <taxon>Basidiomycota</taxon>
        <taxon>Agaricomycotina</taxon>
        <taxon>Agaricomycetes</taxon>
        <taxon>Cantharellales</taxon>
        <taxon>Ceratobasidiaceae</taxon>
        <taxon>Rhizoctonia</taxon>
    </lineage>
</organism>
<keyword evidence="1" id="KW-0597">Phosphoprotein</keyword>
<dbReference type="CDD" id="cd00160">
    <property type="entry name" value="RhoGEF"/>
    <property type="match status" value="1"/>
</dbReference>
<dbReference type="PANTHER" id="PTHR46572">
    <property type="entry name" value="RHO1 GDP-GTP EXCHANGE PROTEIN 1-RELATED"/>
    <property type="match status" value="1"/>
</dbReference>
<evidence type="ECO:0000313" key="5">
    <source>
        <dbReference type="Proteomes" id="UP000663853"/>
    </source>
</evidence>
<dbReference type="SMART" id="SM00325">
    <property type="entry name" value="RhoGEF"/>
    <property type="match status" value="1"/>
</dbReference>
<dbReference type="SUPFAM" id="SSF48065">
    <property type="entry name" value="DBL homology domain (DH-domain)"/>
    <property type="match status" value="1"/>
</dbReference>
<accession>A0A8H3CX26</accession>
<dbReference type="InterPro" id="IPR000219">
    <property type="entry name" value="DH_dom"/>
</dbReference>
<dbReference type="Pfam" id="PF00621">
    <property type="entry name" value="RhoGEF"/>
    <property type="match status" value="1"/>
</dbReference>
<dbReference type="InterPro" id="IPR052233">
    <property type="entry name" value="Rho-type_GEFs"/>
</dbReference>
<sequence length="333" mass="39192">EGQVCYSSRCPRHYPEQLGDNSGEEGLVDNGGSGRSLDEQELSRFWTQYISRDVVENVSGRERKRQQVIRDIILTECDLMQDLQYLRTHWVEPLQTGDIIPPERREDFVHQVFRNIKEISDVNSRLCELLTERQNSCSIVETIGDIFTEMAPHFHPFVQYVKHQQSDKYEIKKERSNNQSFAMFAERVERLPESRMMELSAYLNRPTERLARYPLLLEDVLNHTHEDNTDQVAIPRVLSMLRELLDKVSRASEEAENRSALLQLDRELVPRRGKELDLQLKDEQRQLVYKGLLRRRGARRGFNGNLQVFLFDHALLMVKPKVINRDEKLKVFR</sequence>
<dbReference type="EMBL" id="CAJMXA010003490">
    <property type="protein sequence ID" value="CAE6498049.1"/>
    <property type="molecule type" value="Genomic_DNA"/>
</dbReference>
<feature type="non-terminal residue" evidence="4">
    <location>
        <position position="1"/>
    </location>
</feature>
<feature type="domain" description="DH" evidence="3">
    <location>
        <begin position="64"/>
        <end position="251"/>
    </location>
</feature>
<evidence type="ECO:0000259" key="3">
    <source>
        <dbReference type="PROSITE" id="PS50010"/>
    </source>
</evidence>
<evidence type="ECO:0000256" key="2">
    <source>
        <dbReference type="SAM" id="MobiDB-lite"/>
    </source>
</evidence>
<name>A0A8H3CX26_9AGAM</name>
<dbReference type="Pfam" id="PF15405">
    <property type="entry name" value="PH_5"/>
    <property type="match status" value="1"/>
</dbReference>
<dbReference type="Gene3D" id="1.20.900.10">
    <property type="entry name" value="Dbl homology (DH) domain"/>
    <property type="match status" value="1"/>
</dbReference>
<dbReference type="AlphaFoldDB" id="A0A8H3CX26"/>
<dbReference type="PROSITE" id="PS50010">
    <property type="entry name" value="DH_2"/>
    <property type="match status" value="1"/>
</dbReference>
<evidence type="ECO:0000256" key="1">
    <source>
        <dbReference type="ARBA" id="ARBA00022553"/>
    </source>
</evidence>
<feature type="non-terminal residue" evidence="4">
    <location>
        <position position="333"/>
    </location>
</feature>
<dbReference type="InterPro" id="IPR035899">
    <property type="entry name" value="DBL_dom_sf"/>
</dbReference>
<dbReference type="PANTHER" id="PTHR46572:SF2">
    <property type="entry name" value="RHO1 GDP-GTP EXCHANGE PROTEIN 1-RELATED"/>
    <property type="match status" value="1"/>
</dbReference>
<reference evidence="4" key="1">
    <citation type="submission" date="2021-01" db="EMBL/GenBank/DDBJ databases">
        <authorList>
            <person name="Kaushik A."/>
        </authorList>
    </citation>
    <scope>NUCLEOTIDE SEQUENCE</scope>
    <source>
        <strain evidence="4">AG6-10EEA</strain>
    </source>
</reference>
<proteinExistence type="predicted"/>
<dbReference type="InterPro" id="IPR041675">
    <property type="entry name" value="PH_5"/>
</dbReference>